<name>C2KZG4_9FIRM</name>
<evidence type="ECO:0000313" key="3">
    <source>
        <dbReference type="Proteomes" id="UP000004121"/>
    </source>
</evidence>
<dbReference type="RefSeq" id="WP_007157029.1">
    <property type="nucleotide sequence ID" value="NZ_GG668534.1"/>
</dbReference>
<reference evidence="2 3" key="1">
    <citation type="submission" date="2009-04" db="EMBL/GenBank/DDBJ databases">
        <authorList>
            <person name="Qin X."/>
            <person name="Bachman B."/>
            <person name="Battles P."/>
            <person name="Bell A."/>
            <person name="Bess C."/>
            <person name="Bickham C."/>
            <person name="Chaboub L."/>
            <person name="Chen D."/>
            <person name="Coyle M."/>
            <person name="Deiros D.R."/>
            <person name="Dinh H."/>
            <person name="Forbes L."/>
            <person name="Fowler G."/>
            <person name="Francisco L."/>
            <person name="Fu Q."/>
            <person name="Gubbala S."/>
            <person name="Hale W."/>
            <person name="Han Y."/>
            <person name="Hemphill L."/>
            <person name="Highlander S.K."/>
            <person name="Hirani K."/>
            <person name="Hogues M."/>
            <person name="Jackson L."/>
            <person name="Jakkamsetti A."/>
            <person name="Javaid M."/>
            <person name="Jiang H."/>
            <person name="Korchina V."/>
            <person name="Kovar C."/>
            <person name="Lara F."/>
            <person name="Lee S."/>
            <person name="Mata R."/>
            <person name="Mathew T."/>
            <person name="Moen C."/>
            <person name="Morales K."/>
            <person name="Munidasa M."/>
            <person name="Nazareth L."/>
            <person name="Ngo R."/>
            <person name="Nguyen L."/>
            <person name="Okwuonu G."/>
            <person name="Ongeri F."/>
            <person name="Patil S."/>
            <person name="Petrosino J."/>
            <person name="Pham C."/>
            <person name="Pham P."/>
            <person name="Pu L.-L."/>
            <person name="Puazo M."/>
            <person name="Raj R."/>
            <person name="Reid J."/>
            <person name="Rouhana J."/>
            <person name="Saada N."/>
            <person name="Shang Y."/>
            <person name="Simmons D."/>
            <person name="Thornton R."/>
            <person name="Warren J."/>
            <person name="Weissenberger G."/>
            <person name="Zhang J."/>
            <person name="Zhang L."/>
            <person name="Zhou C."/>
            <person name="Zhu D."/>
            <person name="Muzny D."/>
            <person name="Worley K."/>
            <person name="Gibbs R."/>
        </authorList>
    </citation>
    <scope>NUCLEOTIDE SEQUENCE [LARGE SCALE GENOMIC DNA]</scope>
    <source>
        <strain evidence="2 3">F0268</strain>
    </source>
</reference>
<keyword evidence="1" id="KW-0472">Membrane</keyword>
<feature type="transmembrane region" description="Helical" evidence="1">
    <location>
        <begin position="342"/>
        <end position="360"/>
    </location>
</feature>
<gene>
    <name evidence="2" type="ORF">HMPREF6123_1883</name>
</gene>
<feature type="transmembrane region" description="Helical" evidence="1">
    <location>
        <begin position="177"/>
        <end position="194"/>
    </location>
</feature>
<dbReference type="EMBL" id="ACKX01000187">
    <property type="protein sequence ID" value="EEJ50853.1"/>
    <property type="molecule type" value="Genomic_DNA"/>
</dbReference>
<keyword evidence="1" id="KW-0812">Transmembrane</keyword>
<comment type="caution">
    <text evidence="2">The sequence shown here is derived from an EMBL/GenBank/DDBJ whole genome shotgun (WGS) entry which is preliminary data.</text>
</comment>
<feature type="transmembrane region" description="Helical" evidence="1">
    <location>
        <begin position="12"/>
        <end position="29"/>
    </location>
</feature>
<dbReference type="HOGENOM" id="CLU_631403_0_0_9"/>
<dbReference type="InParanoid" id="C2KZG4"/>
<feature type="transmembrane region" description="Helical" evidence="1">
    <location>
        <begin position="77"/>
        <end position="96"/>
    </location>
</feature>
<evidence type="ECO:0000256" key="1">
    <source>
        <dbReference type="SAM" id="Phobius"/>
    </source>
</evidence>
<accession>C2KZG4</accession>
<feature type="transmembrane region" description="Helical" evidence="1">
    <location>
        <begin position="154"/>
        <end position="171"/>
    </location>
</feature>
<feature type="transmembrane region" description="Helical" evidence="1">
    <location>
        <begin position="130"/>
        <end position="147"/>
    </location>
</feature>
<feature type="transmembrane region" description="Helical" evidence="1">
    <location>
        <begin position="396"/>
        <end position="415"/>
    </location>
</feature>
<feature type="transmembrane region" description="Helical" evidence="1">
    <location>
        <begin position="372"/>
        <end position="390"/>
    </location>
</feature>
<protein>
    <recommendedName>
        <fullName evidence="4">Glycosyltransferase RgtA/B/C/D-like domain-containing protein</fullName>
    </recommendedName>
</protein>
<feature type="transmembrane region" description="Helical" evidence="1">
    <location>
        <begin position="108"/>
        <end position="124"/>
    </location>
</feature>
<dbReference type="STRING" id="585501.HMPREF6123_1883"/>
<sequence>MAFCNGKKNFQKVILWLPIILYRLYFWLITEVKVFPDSNAYIGYPFSSLIHGQLNGRTPIYPLVIRIFLKLFGETQYLEAITIFQSLISFIAVVYFFRICKLFSINQFYTTILLYLYGCNTSVIGWDRAILTESLALSLLVITFFYTFDFIKNLSIKSAVIAQFIVFVMVFERPSSIIYWMMINVFFVVFGLINKIPRIKLPNIMFAVTSIIILIYMSVFNSQFGVFSLTDAVPRQHLIVVMEKGYYKSSDNKGFIEKVETAMKAYPNDIWLVTYAVLNEYGNKRVTQLTNECYRKNLKAFVFDRVHQIHEDSDDDYISEYLQYKDFTNNINSKAMVYFNSLFRINVKHTLIMLMILAVLLFKEVLNRKIKWISLGLFGSMLGTYYVSYYGTCAEYPRTMLCVVPISFIALVYILNQCNSLNGEKDCLSFGRRK</sequence>
<dbReference type="Proteomes" id="UP000004121">
    <property type="component" value="Unassembled WGS sequence"/>
</dbReference>
<evidence type="ECO:0008006" key="4">
    <source>
        <dbReference type="Google" id="ProtNLM"/>
    </source>
</evidence>
<organism evidence="2 3">
    <name type="scientific">Oribacterium sinus F0268</name>
    <dbReference type="NCBI Taxonomy" id="585501"/>
    <lineage>
        <taxon>Bacteria</taxon>
        <taxon>Bacillati</taxon>
        <taxon>Bacillota</taxon>
        <taxon>Clostridia</taxon>
        <taxon>Lachnospirales</taxon>
        <taxon>Lachnospiraceae</taxon>
        <taxon>Oribacterium</taxon>
    </lineage>
</organism>
<proteinExistence type="predicted"/>
<keyword evidence="1" id="KW-1133">Transmembrane helix</keyword>
<keyword evidence="3" id="KW-1185">Reference proteome</keyword>
<feature type="transmembrane region" description="Helical" evidence="1">
    <location>
        <begin position="201"/>
        <end position="219"/>
    </location>
</feature>
<evidence type="ECO:0000313" key="2">
    <source>
        <dbReference type="EMBL" id="EEJ50853.1"/>
    </source>
</evidence>
<dbReference type="AlphaFoldDB" id="C2KZG4"/>